<gene>
    <name evidence="1" type="ORF">FYJ59_00565</name>
</gene>
<dbReference type="PANTHER" id="PTHR10000:SF53">
    <property type="entry name" value="5-AMINO-6-(5-PHOSPHO-D-RIBITYLAMINO)URACIL PHOSPHATASE YBJI-RELATED"/>
    <property type="match status" value="1"/>
</dbReference>
<dbReference type="InterPro" id="IPR036412">
    <property type="entry name" value="HAD-like_sf"/>
</dbReference>
<sequence>MIKLIATDIDGTLLKDGTLMIDPEYMPVIEKLTSKGIIFVACSGRQFISERKLFAPVCDKLLYITDGGTVVRTPYKILKVHTLPEDVWHGMCETVRNELPDCDCFIATPDYCLAEDAGSRMFRWLTDSYGYDIREVPDLLKAPVDNVIKFTVYHPSACEEMCAPLFTPTWQTKAKIASSGKEWIDCNPLGVNKGTAIRFLQEYLGIAPDETCTFGDNLNDIEMLESAGTSYAVSNAREEVIAAAKRTCAPYWENGVLQILKTFL</sequence>
<protein>
    <submittedName>
        <fullName evidence="1">HAD family hydrolase</fullName>
    </submittedName>
</protein>
<evidence type="ECO:0000313" key="2">
    <source>
        <dbReference type="Proteomes" id="UP000476055"/>
    </source>
</evidence>
<organism evidence="1 2">
    <name type="scientific">Waltera intestinalis</name>
    <dbReference type="NCBI Taxonomy" id="2606635"/>
    <lineage>
        <taxon>Bacteria</taxon>
        <taxon>Bacillati</taxon>
        <taxon>Bacillota</taxon>
        <taxon>Clostridia</taxon>
        <taxon>Lachnospirales</taxon>
        <taxon>Lachnospiraceae</taxon>
        <taxon>Waltera</taxon>
    </lineage>
</organism>
<dbReference type="Proteomes" id="UP000476055">
    <property type="component" value="Unassembled WGS sequence"/>
</dbReference>
<dbReference type="Pfam" id="PF08282">
    <property type="entry name" value="Hydrolase_3"/>
    <property type="match status" value="1"/>
</dbReference>
<dbReference type="InterPro" id="IPR006379">
    <property type="entry name" value="HAD-SF_hydro_IIB"/>
</dbReference>
<dbReference type="CDD" id="cd07518">
    <property type="entry name" value="HAD_YbiV-Like"/>
    <property type="match status" value="1"/>
</dbReference>
<dbReference type="GO" id="GO:0000287">
    <property type="term" value="F:magnesium ion binding"/>
    <property type="evidence" value="ECO:0007669"/>
    <property type="project" value="TreeGrafter"/>
</dbReference>
<dbReference type="NCBIfam" id="TIGR00099">
    <property type="entry name" value="Cof-subfamily"/>
    <property type="match status" value="1"/>
</dbReference>
<dbReference type="SFLD" id="SFLDG01144">
    <property type="entry name" value="C2.B.4:_PGP_Like"/>
    <property type="match status" value="1"/>
</dbReference>
<dbReference type="SFLD" id="SFLDG01140">
    <property type="entry name" value="C2.B:_Phosphomannomutase_and_P"/>
    <property type="match status" value="1"/>
</dbReference>
<dbReference type="Gene3D" id="3.40.50.1000">
    <property type="entry name" value="HAD superfamily/HAD-like"/>
    <property type="match status" value="1"/>
</dbReference>
<dbReference type="AlphaFoldDB" id="A0A6L5YEN6"/>
<dbReference type="Gene3D" id="3.30.1240.10">
    <property type="match status" value="1"/>
</dbReference>
<name>A0A6L5YEN6_9FIRM</name>
<dbReference type="InterPro" id="IPR023214">
    <property type="entry name" value="HAD_sf"/>
</dbReference>
<reference evidence="1 2" key="1">
    <citation type="submission" date="2019-08" db="EMBL/GenBank/DDBJ databases">
        <title>In-depth cultivation of the pig gut microbiome towards novel bacterial diversity and tailored functional studies.</title>
        <authorList>
            <person name="Wylensek D."/>
            <person name="Hitch T.C.A."/>
            <person name="Clavel T."/>
        </authorList>
    </citation>
    <scope>NUCLEOTIDE SEQUENCE [LARGE SCALE GENOMIC DNA]</scope>
    <source>
        <strain evidence="1 2">WCA3-601-WT-6H</strain>
    </source>
</reference>
<dbReference type="EMBL" id="VUMU01000001">
    <property type="protein sequence ID" value="MST56754.1"/>
    <property type="molecule type" value="Genomic_DNA"/>
</dbReference>
<accession>A0A6L5YEN6</accession>
<comment type="caution">
    <text evidence="1">The sequence shown here is derived from an EMBL/GenBank/DDBJ whole genome shotgun (WGS) entry which is preliminary data.</text>
</comment>
<dbReference type="SFLD" id="SFLDS00003">
    <property type="entry name" value="Haloacid_Dehalogenase"/>
    <property type="match status" value="1"/>
</dbReference>
<evidence type="ECO:0000313" key="1">
    <source>
        <dbReference type="EMBL" id="MST56754.1"/>
    </source>
</evidence>
<dbReference type="SUPFAM" id="SSF56784">
    <property type="entry name" value="HAD-like"/>
    <property type="match status" value="1"/>
</dbReference>
<dbReference type="PANTHER" id="PTHR10000">
    <property type="entry name" value="PHOSPHOSERINE PHOSPHATASE"/>
    <property type="match status" value="1"/>
</dbReference>
<keyword evidence="1" id="KW-0378">Hydrolase</keyword>
<dbReference type="RefSeq" id="WP_154494838.1">
    <property type="nucleotide sequence ID" value="NZ_VUMU01000001.1"/>
</dbReference>
<dbReference type="GO" id="GO:0016791">
    <property type="term" value="F:phosphatase activity"/>
    <property type="evidence" value="ECO:0007669"/>
    <property type="project" value="UniProtKB-ARBA"/>
</dbReference>
<dbReference type="NCBIfam" id="TIGR01484">
    <property type="entry name" value="HAD-SF-IIB"/>
    <property type="match status" value="1"/>
</dbReference>
<dbReference type="InterPro" id="IPR000150">
    <property type="entry name" value="Cof"/>
</dbReference>
<keyword evidence="2" id="KW-1185">Reference proteome</keyword>
<dbReference type="GO" id="GO:0005829">
    <property type="term" value="C:cytosol"/>
    <property type="evidence" value="ECO:0007669"/>
    <property type="project" value="TreeGrafter"/>
</dbReference>
<proteinExistence type="predicted"/>